<dbReference type="InterPro" id="IPR027417">
    <property type="entry name" value="P-loop_NTPase"/>
</dbReference>
<dbReference type="Proteomes" id="UP001195483">
    <property type="component" value="Unassembled WGS sequence"/>
</dbReference>
<dbReference type="EMBL" id="JAEAOA010000324">
    <property type="protein sequence ID" value="KAK3585097.1"/>
    <property type="molecule type" value="Genomic_DNA"/>
</dbReference>
<dbReference type="AlphaFoldDB" id="A0AAE0S480"/>
<dbReference type="SUPFAM" id="SSF52540">
    <property type="entry name" value="P-loop containing nucleoside triphosphate hydrolases"/>
    <property type="match status" value="1"/>
</dbReference>
<protein>
    <submittedName>
        <fullName evidence="2">Uncharacterized protein</fullName>
    </submittedName>
</protein>
<proteinExistence type="predicted"/>
<organism evidence="2 3">
    <name type="scientific">Potamilus streckersoni</name>
    <dbReference type="NCBI Taxonomy" id="2493646"/>
    <lineage>
        <taxon>Eukaryota</taxon>
        <taxon>Metazoa</taxon>
        <taxon>Spiralia</taxon>
        <taxon>Lophotrochozoa</taxon>
        <taxon>Mollusca</taxon>
        <taxon>Bivalvia</taxon>
        <taxon>Autobranchia</taxon>
        <taxon>Heteroconchia</taxon>
        <taxon>Palaeoheterodonta</taxon>
        <taxon>Unionida</taxon>
        <taxon>Unionoidea</taxon>
        <taxon>Unionidae</taxon>
        <taxon>Ambleminae</taxon>
        <taxon>Lampsilini</taxon>
        <taxon>Potamilus</taxon>
    </lineage>
</organism>
<keyword evidence="1" id="KW-0812">Transmembrane</keyword>
<name>A0AAE0S480_9BIVA</name>
<keyword evidence="1" id="KW-0472">Membrane</keyword>
<comment type="caution">
    <text evidence="2">The sequence shown here is derived from an EMBL/GenBank/DDBJ whole genome shotgun (WGS) entry which is preliminary data.</text>
</comment>
<reference evidence="2" key="3">
    <citation type="submission" date="2023-05" db="EMBL/GenBank/DDBJ databases">
        <authorList>
            <person name="Smith C.H."/>
        </authorList>
    </citation>
    <scope>NUCLEOTIDE SEQUENCE</scope>
    <source>
        <strain evidence="2">CHS0354</strain>
        <tissue evidence="2">Mantle</tissue>
    </source>
</reference>
<gene>
    <name evidence="2" type="ORF">CHS0354_004288</name>
</gene>
<accession>A0AAE0S480</accession>
<feature type="transmembrane region" description="Helical" evidence="1">
    <location>
        <begin position="341"/>
        <end position="359"/>
    </location>
</feature>
<keyword evidence="1" id="KW-1133">Transmembrane helix</keyword>
<sequence length="364" mass="41039">MDRTCMQLRPNTPYNGGIEQMGDTNGRILDEVIKNFKSQRKVKNILLLGLPSAGKSSLINSLVSLILGKYIPVASVGQGDQLTHTYAAHRYQHFGITEDHLRGSPNEVNARIIHQHLPNVDDFVGSGNENTEELKEILGLKIFGHLEPGIQITALCDRQTKYGSGCLRSWYTESKEEWKTDAVVFVHSVAVSEIPKKLIECVLEIIKPKDSLRPVDVDYYVVLTNMDKVESGEISEKNLNEVENAIAGVFGFRGFKEYKLVKVTNWSDDVKFPDSSVEDLLGLEERSLTLNNQLLKLLRNMSITKAEVKPKNDIGFAQEIWFRLYAFLRNNRFDPKDKKDIFFAALLGLLLIIVVGLLMSNKSN</sequence>
<evidence type="ECO:0000313" key="2">
    <source>
        <dbReference type="EMBL" id="KAK3585097.1"/>
    </source>
</evidence>
<evidence type="ECO:0000256" key="1">
    <source>
        <dbReference type="SAM" id="Phobius"/>
    </source>
</evidence>
<evidence type="ECO:0000313" key="3">
    <source>
        <dbReference type="Proteomes" id="UP001195483"/>
    </source>
</evidence>
<reference evidence="2" key="2">
    <citation type="journal article" date="2021" name="Genome Biol. Evol.">
        <title>Developing a high-quality reference genome for a parasitic bivalve with doubly uniparental inheritance (Bivalvia: Unionida).</title>
        <authorList>
            <person name="Smith C.H."/>
        </authorList>
    </citation>
    <scope>NUCLEOTIDE SEQUENCE</scope>
    <source>
        <strain evidence="2">CHS0354</strain>
        <tissue evidence="2">Mantle</tissue>
    </source>
</reference>
<reference evidence="2" key="1">
    <citation type="journal article" date="2021" name="Genome Biol. Evol.">
        <title>A High-Quality Reference Genome for a Parasitic Bivalve with Doubly Uniparental Inheritance (Bivalvia: Unionida).</title>
        <authorList>
            <person name="Smith C.H."/>
        </authorList>
    </citation>
    <scope>NUCLEOTIDE SEQUENCE</scope>
    <source>
        <strain evidence="2">CHS0354</strain>
    </source>
</reference>
<keyword evidence="3" id="KW-1185">Reference proteome</keyword>
<dbReference type="Gene3D" id="3.40.50.300">
    <property type="entry name" value="P-loop containing nucleotide triphosphate hydrolases"/>
    <property type="match status" value="1"/>
</dbReference>